<keyword evidence="2" id="KW-1185">Reference proteome</keyword>
<dbReference type="RefSeq" id="WP_316414330.1">
    <property type="nucleotide sequence ID" value="NZ_AP027080.1"/>
</dbReference>
<organism evidence="1 2">
    <name type="scientific">Mesoterricola silvestris</name>
    <dbReference type="NCBI Taxonomy" id="2927979"/>
    <lineage>
        <taxon>Bacteria</taxon>
        <taxon>Pseudomonadati</taxon>
        <taxon>Acidobacteriota</taxon>
        <taxon>Holophagae</taxon>
        <taxon>Holophagales</taxon>
        <taxon>Holophagaceae</taxon>
        <taxon>Mesoterricola</taxon>
    </lineage>
</organism>
<dbReference type="EMBL" id="AP027080">
    <property type="protein sequence ID" value="BDU71440.1"/>
    <property type="molecule type" value="Genomic_DNA"/>
</dbReference>
<evidence type="ECO:0000313" key="2">
    <source>
        <dbReference type="Proteomes" id="UP001238179"/>
    </source>
</evidence>
<dbReference type="KEGG" id="msil:METEAL_06140"/>
<dbReference type="InterPro" id="IPR004155">
    <property type="entry name" value="PBS_lyase_HEAT"/>
</dbReference>
<dbReference type="InterPro" id="IPR016024">
    <property type="entry name" value="ARM-type_fold"/>
</dbReference>
<gene>
    <name evidence="1" type="ORF">METEAL_06140</name>
</gene>
<proteinExistence type="predicted"/>
<evidence type="ECO:0000313" key="1">
    <source>
        <dbReference type="EMBL" id="BDU71440.1"/>
    </source>
</evidence>
<dbReference type="Gene3D" id="1.25.10.10">
    <property type="entry name" value="Leucine-rich Repeat Variant"/>
    <property type="match status" value="1"/>
</dbReference>
<name>A0AA48GL38_9BACT</name>
<reference evidence="2" key="1">
    <citation type="journal article" date="2023" name="Int. J. Syst. Evol. Microbiol.">
        <title>Mesoterricola silvestris gen. nov., sp. nov., Mesoterricola sediminis sp. nov., Geothrix oryzae sp. nov., Geothrix edaphica sp. nov., Geothrix rubra sp. nov., and Geothrix limicola sp. nov., six novel members of Acidobacteriota isolated from soils.</title>
        <authorList>
            <person name="Itoh H."/>
            <person name="Sugisawa Y."/>
            <person name="Mise K."/>
            <person name="Xu Z."/>
            <person name="Kuniyasu M."/>
            <person name="Ushijima N."/>
            <person name="Kawano K."/>
            <person name="Kobayashi E."/>
            <person name="Shiratori Y."/>
            <person name="Masuda Y."/>
            <person name="Senoo K."/>
        </authorList>
    </citation>
    <scope>NUCLEOTIDE SEQUENCE [LARGE SCALE GENOMIC DNA]</scope>
    <source>
        <strain evidence="2">W79</strain>
    </source>
</reference>
<accession>A0AA48GL38</accession>
<sequence>MPAPKSLTRLIELLHQALRAQLHHAPDHPLAMKSQADLEDYLPALLAEFGTIRLETSGVGFSCQGEPVTGAPNAAMALAREMDAREIGGVELEPGLDPEEIRTLLFILQMRPQRVAEMGGAATLLPDDGLLRVLPREELTAPRVATPLRDSDVELDWERMFAAPERSVPKAIPDTFDPIPWVSASPGAVPATVPEAFPEPAPLTPEELARVQVPRELEEIVELPDEPAAPLPPSPAALRDELSDLFRTALASTTSVDKAGPRSPWGVDHRDSLKRFGFSIPGYACMAGAGARLMLEAMDPGTVRDALRKAFSEFEAADQGNILLGVPGFPAGEHALRRALDFLAPELLAQAVAHTHVSHRPSMFDLALLTVALMQCVPDRELSLDAIRGRLQFEGWGMQEVEDFKEAIQWECQGTDTKLHMSLERHAIHKLDPHLVMTLGRQLIRGKRVDDIRSMLAQLEEEFSSPQESVRRHGTEILANLADGLPETGLPMDLENRMLAAARYRLSAENDQLVAQWCAQTVEAILNRWIPAGNFTALHNEMRNLGDLAYPSVGAAAWKPQLLRDLLARLGSSANIALLVPLLFQKGAGLPIPQVHAILALIGTPAAAHLAASLEIEEDPSHRTHLAEALRAIGKRAVPVLQEQLASSHPHMVDTALMLLAQAGDKGVLPDMLLAISHQDMRVRRTAVTAVAALAGKPAAAMALAETLADGDQAAQLETLNLLGDLGEPAALPAILRMLTPDKAAGDDAQRLRLRAVETLGRIPGNDSVKPLQELFQKKGLFKGREPVGIRIAAAKALAAMNTQEAREAMALAMENEPTDEVKAVLRQHLIR</sequence>
<evidence type="ECO:0008006" key="3">
    <source>
        <dbReference type="Google" id="ProtNLM"/>
    </source>
</evidence>
<dbReference type="InterPro" id="IPR011989">
    <property type="entry name" value="ARM-like"/>
</dbReference>
<dbReference type="SMART" id="SM00567">
    <property type="entry name" value="EZ_HEAT"/>
    <property type="match status" value="5"/>
</dbReference>
<dbReference type="AlphaFoldDB" id="A0AA48GL38"/>
<dbReference type="SUPFAM" id="SSF48371">
    <property type="entry name" value="ARM repeat"/>
    <property type="match status" value="1"/>
</dbReference>
<dbReference type="Proteomes" id="UP001238179">
    <property type="component" value="Chromosome"/>
</dbReference>
<protein>
    <recommendedName>
        <fullName evidence="3">HEAT repeat protein</fullName>
    </recommendedName>
</protein>